<reference evidence="3" key="1">
    <citation type="submission" date="2017-02" db="EMBL/GenBank/DDBJ databases">
        <authorList>
            <person name="Varghese N."/>
            <person name="Submissions S."/>
        </authorList>
    </citation>
    <scope>NUCLEOTIDE SEQUENCE [LARGE SCALE GENOMIC DNA]</scope>
    <source>
        <strain evidence="3">ATCC 27094</strain>
    </source>
</reference>
<name>A0A1T4R1X3_9HYPH</name>
<organism evidence="2 3">
    <name type="scientific">Enhydrobacter aerosaccus</name>
    <dbReference type="NCBI Taxonomy" id="225324"/>
    <lineage>
        <taxon>Bacteria</taxon>
        <taxon>Pseudomonadati</taxon>
        <taxon>Pseudomonadota</taxon>
        <taxon>Alphaproteobacteria</taxon>
        <taxon>Hyphomicrobiales</taxon>
        <taxon>Enhydrobacter</taxon>
    </lineage>
</organism>
<dbReference type="AlphaFoldDB" id="A0A1T4R1X3"/>
<dbReference type="EMBL" id="FUWJ01000004">
    <property type="protein sequence ID" value="SKA10010.1"/>
    <property type="molecule type" value="Genomic_DNA"/>
</dbReference>
<protein>
    <recommendedName>
        <fullName evidence="4">DUF4410 domain-containing protein</fullName>
    </recommendedName>
</protein>
<keyword evidence="1" id="KW-0732">Signal</keyword>
<feature type="signal peptide" evidence="1">
    <location>
        <begin position="1"/>
        <end position="23"/>
    </location>
</feature>
<proteinExistence type="predicted"/>
<sequence>MAIGRLLAVILAAAGIWSAPANAQQPADTASPKVTQVVHVYDVTLVYPPPLWISSKDDVTAASERYREEGSNTFLLEEIPKTETLQTWKQMLKVTGTYRRDAQSIGLDGAVEQSVSGYLGACEENGFGLEVLKQEPTSVIFIVACGNTPKGPTAVGYGEGVGEVAVARLFLVENTIVQVQYSWRGRKFDIRDHAAYPVPVATIMGVASQFETTAQAIAR</sequence>
<accession>A0A1T4R1X3</accession>
<gene>
    <name evidence="2" type="ORF">SAMN02745126_03501</name>
</gene>
<evidence type="ECO:0000313" key="3">
    <source>
        <dbReference type="Proteomes" id="UP000190092"/>
    </source>
</evidence>
<evidence type="ECO:0000256" key="1">
    <source>
        <dbReference type="SAM" id="SignalP"/>
    </source>
</evidence>
<dbReference type="RefSeq" id="WP_170920990.1">
    <property type="nucleotide sequence ID" value="NZ_FUWJ01000004.1"/>
</dbReference>
<evidence type="ECO:0000313" key="2">
    <source>
        <dbReference type="EMBL" id="SKA10010.1"/>
    </source>
</evidence>
<dbReference type="Proteomes" id="UP000190092">
    <property type="component" value="Unassembled WGS sequence"/>
</dbReference>
<keyword evidence="3" id="KW-1185">Reference proteome</keyword>
<feature type="chain" id="PRO_5010588633" description="DUF4410 domain-containing protein" evidence="1">
    <location>
        <begin position="24"/>
        <end position="219"/>
    </location>
</feature>
<evidence type="ECO:0008006" key="4">
    <source>
        <dbReference type="Google" id="ProtNLM"/>
    </source>
</evidence>
<dbReference type="STRING" id="225324.SAMN02745126_03501"/>